<dbReference type="NCBIfam" id="TIGR00254">
    <property type="entry name" value="GGDEF"/>
    <property type="match status" value="1"/>
</dbReference>
<dbReference type="Gene3D" id="3.20.20.450">
    <property type="entry name" value="EAL domain"/>
    <property type="match status" value="1"/>
</dbReference>
<evidence type="ECO:0000259" key="2">
    <source>
        <dbReference type="PROSITE" id="PS50883"/>
    </source>
</evidence>
<dbReference type="SUPFAM" id="SSF141868">
    <property type="entry name" value="EAL domain-like"/>
    <property type="match status" value="1"/>
</dbReference>
<evidence type="ECO:0000313" key="4">
    <source>
        <dbReference type="EMBL" id="MBP3966352.1"/>
    </source>
</evidence>
<dbReference type="SUPFAM" id="SSF55073">
    <property type="entry name" value="Nucleotide cyclase"/>
    <property type="match status" value="1"/>
</dbReference>
<dbReference type="CDD" id="cd01949">
    <property type="entry name" value="GGDEF"/>
    <property type="match status" value="1"/>
</dbReference>
<proteinExistence type="predicted"/>
<gene>
    <name evidence="4" type="ORF">I8J30_26975</name>
</gene>
<accession>A0ABS5CKK2</accession>
<sequence>MEMEVRDPFSQRAASQRRGNVPADQVYDSLTGLPGRKAAFAMLARAVSLARSCNRGVLTALVDMDRFYLINETRGTAFGDEALRQMANRLCELTHWSGSVFRLSGNAFLLFRLVKMDDASIESDKLIEELKKTAEDWLEVRGQNLQPFCSIGVSSYPADGETAERLVRHAETALQQAKAAGGNQVVVYAEDGAAQILRTEAIRIALRTVLQSDELSLYYQPLYEVHGRLRGFEALLRWQHPQLGLIMPEEFVPLAELNGQIVDIGEWVIREACGMLNRTGARGLTNMIISVNLSPNQLVSPDFVRSLQRILEDTATSAAGLEIEITERSMIDCGEKACAVLGQLRDLGIRIALDDFGIGYASLTYLRKLPLHTLKLETSYIRHICDQHADSAIVKALIALMHELGLEVVAEGVEHEGQLELLKQWGCDFYQGYLLGMPMQEEAIGTHLLQLQSV</sequence>
<dbReference type="PROSITE" id="PS50887">
    <property type="entry name" value="GGDEF"/>
    <property type="match status" value="1"/>
</dbReference>
<dbReference type="InterPro" id="IPR029787">
    <property type="entry name" value="Nucleotide_cyclase"/>
</dbReference>
<dbReference type="PANTHER" id="PTHR33121">
    <property type="entry name" value="CYCLIC DI-GMP PHOSPHODIESTERASE PDEF"/>
    <property type="match status" value="1"/>
</dbReference>
<feature type="region of interest" description="Disordered" evidence="1">
    <location>
        <begin position="1"/>
        <end position="20"/>
    </location>
</feature>
<dbReference type="PROSITE" id="PS50883">
    <property type="entry name" value="EAL"/>
    <property type="match status" value="1"/>
</dbReference>
<evidence type="ECO:0000256" key="1">
    <source>
        <dbReference type="SAM" id="MobiDB-lite"/>
    </source>
</evidence>
<dbReference type="Pfam" id="PF00563">
    <property type="entry name" value="EAL"/>
    <property type="match status" value="1"/>
</dbReference>
<dbReference type="PANTHER" id="PTHR33121:SF79">
    <property type="entry name" value="CYCLIC DI-GMP PHOSPHODIESTERASE PDED-RELATED"/>
    <property type="match status" value="1"/>
</dbReference>
<dbReference type="Proteomes" id="UP000673394">
    <property type="component" value="Unassembled WGS sequence"/>
</dbReference>
<reference evidence="4 5" key="1">
    <citation type="submission" date="2021-04" db="EMBL/GenBank/DDBJ databases">
        <title>Paenibacillus sp. DLE-14 whole genome sequence.</title>
        <authorList>
            <person name="Ham Y.J."/>
        </authorList>
    </citation>
    <scope>NUCLEOTIDE SEQUENCE [LARGE SCALE GENOMIC DNA]</scope>
    <source>
        <strain evidence="4 5">DLE-14</strain>
    </source>
</reference>
<feature type="domain" description="GGDEF" evidence="3">
    <location>
        <begin position="55"/>
        <end position="190"/>
    </location>
</feature>
<evidence type="ECO:0000313" key="5">
    <source>
        <dbReference type="Proteomes" id="UP000673394"/>
    </source>
</evidence>
<comment type="caution">
    <text evidence="4">The sequence shown here is derived from an EMBL/GenBank/DDBJ whole genome shotgun (WGS) entry which is preliminary data.</text>
</comment>
<dbReference type="InterPro" id="IPR035919">
    <property type="entry name" value="EAL_sf"/>
</dbReference>
<dbReference type="InterPro" id="IPR050706">
    <property type="entry name" value="Cyclic-di-GMP_PDE-like"/>
</dbReference>
<evidence type="ECO:0000259" key="3">
    <source>
        <dbReference type="PROSITE" id="PS50887"/>
    </source>
</evidence>
<feature type="domain" description="EAL" evidence="2">
    <location>
        <begin position="199"/>
        <end position="452"/>
    </location>
</feature>
<name>A0ABS5CKK2_9BACL</name>
<dbReference type="InterPro" id="IPR000160">
    <property type="entry name" value="GGDEF_dom"/>
</dbReference>
<dbReference type="SMART" id="SM00052">
    <property type="entry name" value="EAL"/>
    <property type="match status" value="1"/>
</dbReference>
<protein>
    <submittedName>
        <fullName evidence="4">Bifunctional diguanylate cyclase/phosphodiesterase</fullName>
    </submittedName>
</protein>
<dbReference type="Pfam" id="PF00990">
    <property type="entry name" value="GGDEF"/>
    <property type="match status" value="1"/>
</dbReference>
<organism evidence="4 5">
    <name type="scientific">Paenibacillus lignilyticus</name>
    <dbReference type="NCBI Taxonomy" id="1172615"/>
    <lineage>
        <taxon>Bacteria</taxon>
        <taxon>Bacillati</taxon>
        <taxon>Bacillota</taxon>
        <taxon>Bacilli</taxon>
        <taxon>Bacillales</taxon>
        <taxon>Paenibacillaceae</taxon>
        <taxon>Paenibacillus</taxon>
    </lineage>
</organism>
<dbReference type="CDD" id="cd01948">
    <property type="entry name" value="EAL"/>
    <property type="match status" value="1"/>
</dbReference>
<dbReference type="EMBL" id="JAGKSP010000017">
    <property type="protein sequence ID" value="MBP3966352.1"/>
    <property type="molecule type" value="Genomic_DNA"/>
</dbReference>
<keyword evidence="5" id="KW-1185">Reference proteome</keyword>
<dbReference type="SMART" id="SM00267">
    <property type="entry name" value="GGDEF"/>
    <property type="match status" value="1"/>
</dbReference>
<dbReference type="InterPro" id="IPR001633">
    <property type="entry name" value="EAL_dom"/>
</dbReference>
<dbReference type="Gene3D" id="3.30.70.270">
    <property type="match status" value="1"/>
</dbReference>
<dbReference type="InterPro" id="IPR043128">
    <property type="entry name" value="Rev_trsase/Diguanyl_cyclase"/>
</dbReference>